<evidence type="ECO:0000256" key="5">
    <source>
        <dbReference type="ARBA" id="ARBA00022806"/>
    </source>
</evidence>
<dbReference type="Pfam" id="PF13538">
    <property type="entry name" value="UvrD_C_2"/>
    <property type="match status" value="1"/>
</dbReference>
<dbReference type="InterPro" id="IPR027785">
    <property type="entry name" value="UvrD-like_helicase_C"/>
</dbReference>
<gene>
    <name evidence="12" type="ORF">UFOPK1808_00730</name>
</gene>
<accession>A0A6J6GH18</accession>
<evidence type="ECO:0000256" key="7">
    <source>
        <dbReference type="ARBA" id="ARBA00022840"/>
    </source>
</evidence>
<proteinExistence type="inferred from homology"/>
<keyword evidence="9" id="KW-0234">DNA repair</keyword>
<dbReference type="GO" id="GO:0017116">
    <property type="term" value="F:single-stranded DNA helicase activity"/>
    <property type="evidence" value="ECO:0007669"/>
    <property type="project" value="TreeGrafter"/>
</dbReference>
<evidence type="ECO:0000256" key="8">
    <source>
        <dbReference type="ARBA" id="ARBA00023125"/>
    </source>
</evidence>
<organism evidence="12">
    <name type="scientific">freshwater metagenome</name>
    <dbReference type="NCBI Taxonomy" id="449393"/>
    <lineage>
        <taxon>unclassified sequences</taxon>
        <taxon>metagenomes</taxon>
        <taxon>ecological metagenomes</taxon>
    </lineage>
</organism>
<dbReference type="PANTHER" id="PTHR43788:SF6">
    <property type="entry name" value="DNA HELICASE B"/>
    <property type="match status" value="1"/>
</dbReference>
<dbReference type="CDD" id="cd18809">
    <property type="entry name" value="SF1_C_RecD"/>
    <property type="match status" value="1"/>
</dbReference>
<evidence type="ECO:0000256" key="2">
    <source>
        <dbReference type="ARBA" id="ARBA00022741"/>
    </source>
</evidence>
<evidence type="ECO:0000256" key="1">
    <source>
        <dbReference type="ARBA" id="ARBA00022722"/>
    </source>
</evidence>
<keyword evidence="4" id="KW-0378">Hydrolase</keyword>
<keyword evidence="6" id="KW-0269">Exonuclease</keyword>
<dbReference type="Gene3D" id="1.10.10.1020">
    <property type="entry name" value="RecBCD complex, subunit RecD, N-terminal domain"/>
    <property type="match status" value="1"/>
</dbReference>
<evidence type="ECO:0000256" key="4">
    <source>
        <dbReference type="ARBA" id="ARBA00022801"/>
    </source>
</evidence>
<keyword evidence="7" id="KW-0067">ATP-binding</keyword>
<dbReference type="GO" id="GO:0003677">
    <property type="term" value="F:DNA binding"/>
    <property type="evidence" value="ECO:0007669"/>
    <property type="project" value="UniProtKB-KW"/>
</dbReference>
<dbReference type="InterPro" id="IPR041851">
    <property type="entry name" value="RecD_N_sf"/>
</dbReference>
<evidence type="ECO:0000259" key="11">
    <source>
        <dbReference type="Pfam" id="PF13538"/>
    </source>
</evidence>
<dbReference type="PANTHER" id="PTHR43788">
    <property type="entry name" value="DNA2/NAM7 HELICASE FAMILY MEMBER"/>
    <property type="match status" value="1"/>
</dbReference>
<keyword evidence="1" id="KW-0540">Nuclease</keyword>
<evidence type="ECO:0000256" key="6">
    <source>
        <dbReference type="ARBA" id="ARBA00022839"/>
    </source>
</evidence>
<dbReference type="SUPFAM" id="SSF52540">
    <property type="entry name" value="P-loop containing nucleoside triphosphate hydrolases"/>
    <property type="match status" value="2"/>
</dbReference>
<sequence>MSAAVIIQLQHLITSEQVSRVDIEAVSQLVDMSTISVSLAPYTSALAAMALTMQAFRDGHACLDLASVVAHDPDSVRDSLLSLPQLVATQETADALPRPPFVCDGDLLYLSRVYDEERAVAQQLLADNASRITIVLGGPGTGKTRYVAEYLRQLPDNEVPAIALCAPTGKASQHLKSVLDARLREAKASDAVLEALSFAPSVTTHKLLGYAPGRTPRFRFGAREHLPYSLVIVDEASMLSLSMMHRLLVALRSDAHLWLVGDPDQLASVEAGSVLADIAKGAERITSPLHERREVLTKQYRFSSDSVIAALAAAVRDGDVVTVRTILQTPSSEFTWIDPHEHQDELAELGKLVIAHSLSIQEAAADGNASLALARKAEMQVLSATREGRLGVRDWNQLVETGLGPDTTQRWYVGRPVLVTRNDSSTGLSNGDVGIVCNVDGQLRAYFGDPNAPTSISLARLPDTDTVHALTIHKSQGSEYNHAIVVMPEAGSRIVTRELLYTGITRPQRKLTLVGSLAAIERAVNTPIRRATGLANRL</sequence>
<dbReference type="InterPro" id="IPR006344">
    <property type="entry name" value="RecD"/>
</dbReference>
<dbReference type="GO" id="GO:0009338">
    <property type="term" value="C:exodeoxyribonuclease V complex"/>
    <property type="evidence" value="ECO:0007669"/>
    <property type="project" value="InterPro"/>
</dbReference>
<evidence type="ECO:0000256" key="10">
    <source>
        <dbReference type="ARBA" id="ARBA00023235"/>
    </source>
</evidence>
<name>A0A6J6GH18_9ZZZZ</name>
<dbReference type="InterPro" id="IPR050534">
    <property type="entry name" value="Coronavir_polyprotein_1ab"/>
</dbReference>
<dbReference type="Gene3D" id="2.30.30.940">
    <property type="match status" value="1"/>
</dbReference>
<keyword evidence="2" id="KW-0547">Nucleotide-binding</keyword>
<keyword evidence="3" id="KW-0227">DNA damage</keyword>
<dbReference type="GO" id="GO:0005524">
    <property type="term" value="F:ATP binding"/>
    <property type="evidence" value="ECO:0007669"/>
    <property type="project" value="UniProtKB-KW"/>
</dbReference>
<dbReference type="GO" id="GO:0008854">
    <property type="term" value="F:exodeoxyribonuclease V activity"/>
    <property type="evidence" value="ECO:0007669"/>
    <property type="project" value="InterPro"/>
</dbReference>
<reference evidence="12" key="1">
    <citation type="submission" date="2020-05" db="EMBL/GenBank/DDBJ databases">
        <authorList>
            <person name="Chiriac C."/>
            <person name="Salcher M."/>
            <person name="Ghai R."/>
            <person name="Kavagutti S V."/>
        </authorList>
    </citation>
    <scope>NUCLEOTIDE SEQUENCE</scope>
</reference>
<feature type="domain" description="UvrD-like helicase C-terminal" evidence="11">
    <location>
        <begin position="467"/>
        <end position="514"/>
    </location>
</feature>
<dbReference type="AlphaFoldDB" id="A0A6J6GH18"/>
<dbReference type="InterPro" id="IPR027417">
    <property type="entry name" value="P-loop_NTPase"/>
</dbReference>
<dbReference type="Pfam" id="PF13604">
    <property type="entry name" value="AAA_30"/>
    <property type="match status" value="1"/>
</dbReference>
<evidence type="ECO:0000256" key="9">
    <source>
        <dbReference type="ARBA" id="ARBA00023204"/>
    </source>
</evidence>
<evidence type="ECO:0000256" key="3">
    <source>
        <dbReference type="ARBA" id="ARBA00022763"/>
    </source>
</evidence>
<dbReference type="GO" id="GO:0006302">
    <property type="term" value="P:double-strand break repair"/>
    <property type="evidence" value="ECO:0007669"/>
    <property type="project" value="InterPro"/>
</dbReference>
<dbReference type="CDD" id="cd17933">
    <property type="entry name" value="DEXSc_RecD-like"/>
    <property type="match status" value="1"/>
</dbReference>
<dbReference type="EMBL" id="CAEZUL010000067">
    <property type="protein sequence ID" value="CAB4600507.1"/>
    <property type="molecule type" value="Genomic_DNA"/>
</dbReference>
<keyword evidence="5" id="KW-0347">Helicase</keyword>
<keyword evidence="8" id="KW-0238">DNA-binding</keyword>
<keyword evidence="10" id="KW-0413">Isomerase</keyword>
<protein>
    <submittedName>
        <fullName evidence="12">Unannotated protein</fullName>
    </submittedName>
</protein>
<dbReference type="NCBIfam" id="TIGR01447">
    <property type="entry name" value="recD"/>
    <property type="match status" value="1"/>
</dbReference>
<dbReference type="GO" id="GO:0006310">
    <property type="term" value="P:DNA recombination"/>
    <property type="evidence" value="ECO:0007669"/>
    <property type="project" value="InterPro"/>
</dbReference>
<dbReference type="Gene3D" id="3.40.50.300">
    <property type="entry name" value="P-loop containing nucleotide triphosphate hydrolases"/>
    <property type="match status" value="2"/>
</dbReference>
<evidence type="ECO:0000313" key="12">
    <source>
        <dbReference type="EMBL" id="CAB4600507.1"/>
    </source>
</evidence>
<dbReference type="HAMAP" id="MF_01487">
    <property type="entry name" value="RecD"/>
    <property type="match status" value="1"/>
</dbReference>